<sequence length="67" mass="7290">MSSSKGSDVKPNDTESNPQVAPPTLPEIEPTKPLSETIEEEDDFDDWKPRGPVKTVVAGNKGNAVRR</sequence>
<reference evidence="2 3" key="1">
    <citation type="submission" date="2019-01" db="EMBL/GenBank/DDBJ databases">
        <title>Genome sequencing of the rare red list fungi Fomitopsis rosea.</title>
        <authorList>
            <person name="Buettner E."/>
            <person name="Kellner H."/>
        </authorList>
    </citation>
    <scope>NUCLEOTIDE SEQUENCE [LARGE SCALE GENOMIC DNA]</scope>
    <source>
        <strain evidence="2 3">DSM 105464</strain>
    </source>
</reference>
<evidence type="ECO:0000313" key="3">
    <source>
        <dbReference type="Proteomes" id="UP000298390"/>
    </source>
</evidence>
<dbReference type="Proteomes" id="UP000298390">
    <property type="component" value="Unassembled WGS sequence"/>
</dbReference>
<comment type="caution">
    <text evidence="2">The sequence shown here is derived from an EMBL/GenBank/DDBJ whole genome shotgun (WGS) entry which is preliminary data.</text>
</comment>
<evidence type="ECO:0000256" key="1">
    <source>
        <dbReference type="SAM" id="MobiDB-lite"/>
    </source>
</evidence>
<proteinExistence type="predicted"/>
<evidence type="ECO:0000313" key="2">
    <source>
        <dbReference type="EMBL" id="TFY67604.1"/>
    </source>
</evidence>
<feature type="region of interest" description="Disordered" evidence="1">
    <location>
        <begin position="1"/>
        <end position="67"/>
    </location>
</feature>
<dbReference type="AlphaFoldDB" id="A0A4Y9YZ16"/>
<protein>
    <submittedName>
        <fullName evidence="2">Uncharacterized protein</fullName>
    </submittedName>
</protein>
<organism evidence="2 3">
    <name type="scientific">Rhodofomes roseus</name>
    <dbReference type="NCBI Taxonomy" id="34475"/>
    <lineage>
        <taxon>Eukaryota</taxon>
        <taxon>Fungi</taxon>
        <taxon>Dikarya</taxon>
        <taxon>Basidiomycota</taxon>
        <taxon>Agaricomycotina</taxon>
        <taxon>Agaricomycetes</taxon>
        <taxon>Polyporales</taxon>
        <taxon>Rhodofomes</taxon>
    </lineage>
</organism>
<gene>
    <name evidence="2" type="ORF">EVJ58_g1512</name>
</gene>
<dbReference type="EMBL" id="SEKV01000049">
    <property type="protein sequence ID" value="TFY67604.1"/>
    <property type="molecule type" value="Genomic_DNA"/>
</dbReference>
<accession>A0A4Y9YZ16</accession>
<name>A0A4Y9YZ16_9APHY</name>